<feature type="transmembrane region" description="Helical" evidence="1">
    <location>
        <begin position="6"/>
        <end position="22"/>
    </location>
</feature>
<sequence>MDYLIFLVPVVGGLVSFVHWYLHSPKLPTYDALGDLAGEKFFGFVRVDDEPHPVHFIVGEAQLGIIGGFPSFSLLLDIHELELTKKRYFFWYKVRIISHDFYTEHLFKELVVSARVARKLKRLSDGRLAY</sequence>
<keyword evidence="1" id="KW-1133">Transmembrane helix</keyword>
<protein>
    <submittedName>
        <fullName evidence="2">Uncharacterized protein</fullName>
    </submittedName>
</protein>
<keyword evidence="1" id="KW-0812">Transmembrane</keyword>
<evidence type="ECO:0000313" key="2">
    <source>
        <dbReference type="EMBL" id="NBI56443.1"/>
    </source>
</evidence>
<dbReference type="Proteomes" id="UP000738517">
    <property type="component" value="Unassembled WGS sequence"/>
</dbReference>
<reference evidence="2 3" key="1">
    <citation type="journal article" date="2017" name="Int. J. Syst. Evol. Microbiol.">
        <title>Photobacterium alginatilyticum sp. nov., a marine bacterium isolated from bottom seawater.</title>
        <authorList>
            <person name="Wang X."/>
            <person name="Wang Y."/>
            <person name="Yang X."/>
            <person name="Sun H."/>
            <person name="Li B."/>
            <person name="Zhang X.H."/>
        </authorList>
    </citation>
    <scope>NUCLEOTIDE SEQUENCE [LARGE SCALE GENOMIC DNA]</scope>
    <source>
        <strain evidence="2 3">P03D4</strain>
    </source>
</reference>
<gene>
    <name evidence="2" type="ORF">EIZ48_28825</name>
</gene>
<name>A0ABW9YRZ1_9GAMM</name>
<proteinExistence type="predicted"/>
<keyword evidence="1" id="KW-0472">Membrane</keyword>
<comment type="caution">
    <text evidence="2">The sequence shown here is derived from an EMBL/GenBank/DDBJ whole genome shotgun (WGS) entry which is preliminary data.</text>
</comment>
<evidence type="ECO:0000313" key="3">
    <source>
        <dbReference type="Proteomes" id="UP000738517"/>
    </source>
</evidence>
<evidence type="ECO:0000256" key="1">
    <source>
        <dbReference type="SAM" id="Phobius"/>
    </source>
</evidence>
<organism evidence="2 3">
    <name type="scientific">Photobacterium alginatilyticum</name>
    <dbReference type="NCBI Taxonomy" id="1775171"/>
    <lineage>
        <taxon>Bacteria</taxon>
        <taxon>Pseudomonadati</taxon>
        <taxon>Pseudomonadota</taxon>
        <taxon>Gammaproteobacteria</taxon>
        <taxon>Vibrionales</taxon>
        <taxon>Vibrionaceae</taxon>
        <taxon>Photobacterium</taxon>
    </lineage>
</organism>
<dbReference type="EMBL" id="RSEJ01000222">
    <property type="protein sequence ID" value="NBI56443.1"/>
    <property type="molecule type" value="Genomic_DNA"/>
</dbReference>
<keyword evidence="3" id="KW-1185">Reference proteome</keyword>
<accession>A0ABW9YRZ1</accession>